<accession>A0A9P7HJL1</accession>
<sequence>HKLICTPALPRLVNIRSSFNARHCLRNTDNRVYDLQHEEHTESHQSNSRAILLRPFLNNIYTMRQQQQQTELADKLWYLVDNVTS</sequence>
<evidence type="ECO:0000313" key="2">
    <source>
        <dbReference type="Proteomes" id="UP000750502"/>
    </source>
</evidence>
<reference evidence="1" key="2">
    <citation type="submission" date="2020-10" db="EMBL/GenBank/DDBJ databases">
        <authorList>
            <person name="Peck L.D."/>
            <person name="Nowell R.W."/>
            <person name="Flood J."/>
            <person name="Ryan M.J."/>
            <person name="Barraclough T.G."/>
        </authorList>
    </citation>
    <scope>NUCLEOTIDE SEQUENCE</scope>
    <source>
        <strain evidence="1">IMI 127659i</strain>
    </source>
</reference>
<reference evidence="1" key="1">
    <citation type="journal article" date="2020" name="bioRxiv">
        <title>Historical genomics reveals the evolutionary mechanisms behind multiple outbreaks of the host-specific coffee wilt pathogen Fusarium xylarioides.</title>
        <authorList>
            <person name="Peck D."/>
            <person name="Nowell R.W."/>
            <person name="Flood J."/>
            <person name="Ryan M.J."/>
            <person name="Barraclough T.G."/>
        </authorList>
    </citation>
    <scope>NUCLEOTIDE SEQUENCE</scope>
    <source>
        <strain evidence="1">IMI 127659i</strain>
    </source>
</reference>
<protein>
    <submittedName>
        <fullName evidence="1">Uncharacterized protein</fullName>
    </submittedName>
</protein>
<dbReference type="AlphaFoldDB" id="A0A9P7HJL1"/>
<evidence type="ECO:0000313" key="1">
    <source>
        <dbReference type="EMBL" id="KAG5743123.1"/>
    </source>
</evidence>
<gene>
    <name evidence="1" type="ORF">H9Q72_014518</name>
</gene>
<feature type="non-terminal residue" evidence="1">
    <location>
        <position position="1"/>
    </location>
</feature>
<dbReference type="EMBL" id="JADFTT010003548">
    <property type="protein sequence ID" value="KAG5743123.1"/>
    <property type="molecule type" value="Genomic_DNA"/>
</dbReference>
<keyword evidence="2" id="KW-1185">Reference proteome</keyword>
<comment type="caution">
    <text evidence="1">The sequence shown here is derived from an EMBL/GenBank/DDBJ whole genome shotgun (WGS) entry which is preliminary data.</text>
</comment>
<name>A0A9P7HJL1_9HYPO</name>
<organism evidence="1 2">
    <name type="scientific">Fusarium xylarioides</name>
    <dbReference type="NCBI Taxonomy" id="221167"/>
    <lineage>
        <taxon>Eukaryota</taxon>
        <taxon>Fungi</taxon>
        <taxon>Dikarya</taxon>
        <taxon>Ascomycota</taxon>
        <taxon>Pezizomycotina</taxon>
        <taxon>Sordariomycetes</taxon>
        <taxon>Hypocreomycetidae</taxon>
        <taxon>Hypocreales</taxon>
        <taxon>Nectriaceae</taxon>
        <taxon>Fusarium</taxon>
        <taxon>Fusarium fujikuroi species complex</taxon>
    </lineage>
</organism>
<dbReference type="Proteomes" id="UP000750502">
    <property type="component" value="Unassembled WGS sequence"/>
</dbReference>
<proteinExistence type="predicted"/>